<accession>A0A0H5M1K1</accession>
<dbReference type="EMBL" id="CWJI01000018">
    <property type="protein sequence ID" value="CRY56922.1"/>
    <property type="molecule type" value="Genomic_DNA"/>
</dbReference>
<dbReference type="Gene3D" id="3.40.190.10">
    <property type="entry name" value="Periplasmic binding protein-like II"/>
    <property type="match status" value="2"/>
</dbReference>
<evidence type="ECO:0000313" key="3">
    <source>
        <dbReference type="Proteomes" id="UP000043316"/>
    </source>
</evidence>
<dbReference type="PANTHER" id="PTHR30024">
    <property type="entry name" value="ALIPHATIC SULFONATES-BINDING PROTEIN-RELATED"/>
    <property type="match status" value="1"/>
</dbReference>
<dbReference type="PANTHER" id="PTHR30024:SF21">
    <property type="entry name" value="ABC TRANSPORTER SUBSTRATE-BINDING PROTEIN"/>
    <property type="match status" value="1"/>
</dbReference>
<evidence type="ECO:0000313" key="2">
    <source>
        <dbReference type="EMBL" id="CRY56922.1"/>
    </source>
</evidence>
<protein>
    <submittedName>
        <fullName evidence="2">Alkanesulfonate transporter substrate-binding subunit</fullName>
    </submittedName>
</protein>
<organism evidence="2 3">
    <name type="scientific">Yersinia intermedia</name>
    <dbReference type="NCBI Taxonomy" id="631"/>
    <lineage>
        <taxon>Bacteria</taxon>
        <taxon>Pseudomonadati</taxon>
        <taxon>Pseudomonadota</taxon>
        <taxon>Gammaproteobacteria</taxon>
        <taxon>Enterobacterales</taxon>
        <taxon>Yersiniaceae</taxon>
        <taxon>Yersinia</taxon>
    </lineage>
</organism>
<dbReference type="Pfam" id="PF09084">
    <property type="entry name" value="NMT1"/>
    <property type="match status" value="1"/>
</dbReference>
<reference evidence="3" key="1">
    <citation type="submission" date="2015-03" db="EMBL/GenBank/DDBJ databases">
        <authorList>
            <consortium name="Pathogen Informatics"/>
        </authorList>
    </citation>
    <scope>NUCLEOTIDE SEQUENCE [LARGE SCALE GENOMIC DNA]</scope>
    <source>
        <strain evidence="3">R148</strain>
    </source>
</reference>
<sequence>MHLMNNVGANYAFWRERHVATALSQFTHYSAKKSIYPRRDFLFSVKGNNVEDTIVIRKLPLGSVVLMVAALLSISVVARSETTPLPKEIRIGVPDQSAGSKPFIGGPLGLAHIQHQLEDVFSPQGVTVKWSFFKGAGPAVNEALANQQLDFAYLGDLAAIIGRASGLPTRFLFGHRGSSSYLAVNSQSGIKQIADLKGKRVAVYRGTADQLAFDRALKGAGLSERDMQVINLDWTSGKAALAAGRVDAVWGGVSLLALRGKGVDVVVKSRDLSWENTTQAGFIGTAAFIESYPQATQQIIDVLVKNALWTSEEENRENYAKTLSTQSAIPQVLFLEELNPADLKFISSPRLDIFLQDSFQSSVEQAKNGNLIRRDFAVDQWFDNRFVEQALQSQQLEKYWPAYNARGDQENAG</sequence>
<gene>
    <name evidence="2" type="primary">ssuA</name>
    <name evidence="2" type="ORF">ERS008476_03969</name>
</gene>
<proteinExistence type="predicted"/>
<dbReference type="InterPro" id="IPR015168">
    <property type="entry name" value="SsuA/THI5"/>
</dbReference>
<dbReference type="AlphaFoldDB" id="A0A0H5M1K1"/>
<evidence type="ECO:0000259" key="1">
    <source>
        <dbReference type="Pfam" id="PF09084"/>
    </source>
</evidence>
<feature type="domain" description="SsuA/THI5-like" evidence="1">
    <location>
        <begin position="138"/>
        <end position="307"/>
    </location>
</feature>
<name>A0A0H5M1K1_YERIN</name>
<dbReference type="Proteomes" id="UP000043316">
    <property type="component" value="Unassembled WGS sequence"/>
</dbReference>
<dbReference type="SUPFAM" id="SSF53850">
    <property type="entry name" value="Periplasmic binding protein-like II"/>
    <property type="match status" value="1"/>
</dbReference>